<name>A0A1H8HFK9_9BACI</name>
<organism evidence="1 2">
    <name type="scientific">Mesobacillus persicus</name>
    <dbReference type="NCBI Taxonomy" id="930146"/>
    <lineage>
        <taxon>Bacteria</taxon>
        <taxon>Bacillati</taxon>
        <taxon>Bacillota</taxon>
        <taxon>Bacilli</taxon>
        <taxon>Bacillales</taxon>
        <taxon>Bacillaceae</taxon>
        <taxon>Mesobacillus</taxon>
    </lineage>
</organism>
<proteinExistence type="predicted"/>
<dbReference type="RefSeq" id="WP_090748893.1">
    <property type="nucleotide sequence ID" value="NZ_FOBW01000015.1"/>
</dbReference>
<dbReference type="Proteomes" id="UP000198553">
    <property type="component" value="Unassembled WGS sequence"/>
</dbReference>
<protein>
    <recommendedName>
        <fullName evidence="3">DUF3006 domain-containing protein</fullName>
    </recommendedName>
</protein>
<keyword evidence="2" id="KW-1185">Reference proteome</keyword>
<dbReference type="EMBL" id="FOBW01000015">
    <property type="protein sequence ID" value="SEN54855.1"/>
    <property type="molecule type" value="Genomic_DNA"/>
</dbReference>
<dbReference type="InterPro" id="IPR021377">
    <property type="entry name" value="DUF3006"/>
</dbReference>
<sequence>MKGYLDRIEDEKYAVILIEDIQKEFVVNKNSLPEGSSVKSYFDLTIENDKITSIKLNEGATASQQKNVDELMSKLQSKSKTSKFKKQ</sequence>
<gene>
    <name evidence="1" type="ORF">SAMN05192533_1153</name>
</gene>
<dbReference type="AlphaFoldDB" id="A0A1H8HFK9"/>
<accession>A0A1H8HFK9</accession>
<dbReference type="Pfam" id="PF11213">
    <property type="entry name" value="DUF3006"/>
    <property type="match status" value="1"/>
</dbReference>
<evidence type="ECO:0000313" key="2">
    <source>
        <dbReference type="Proteomes" id="UP000198553"/>
    </source>
</evidence>
<dbReference type="OrthoDB" id="2366034at2"/>
<evidence type="ECO:0008006" key="3">
    <source>
        <dbReference type="Google" id="ProtNLM"/>
    </source>
</evidence>
<dbReference type="STRING" id="930146.SAMN05192533_1153"/>
<evidence type="ECO:0000313" key="1">
    <source>
        <dbReference type="EMBL" id="SEN54855.1"/>
    </source>
</evidence>
<reference evidence="2" key="1">
    <citation type="submission" date="2016-10" db="EMBL/GenBank/DDBJ databases">
        <authorList>
            <person name="Varghese N."/>
            <person name="Submissions S."/>
        </authorList>
    </citation>
    <scope>NUCLEOTIDE SEQUENCE [LARGE SCALE GENOMIC DNA]</scope>
    <source>
        <strain evidence="2">B48,IBRC-M 10115,DSM 25386,CECT 8001</strain>
    </source>
</reference>